<dbReference type="Gene3D" id="3.40.190.10">
    <property type="entry name" value="Periplasmic binding protein-like II"/>
    <property type="match status" value="2"/>
</dbReference>
<dbReference type="Pfam" id="PF02621">
    <property type="entry name" value="VitK2_biosynth"/>
    <property type="match status" value="1"/>
</dbReference>
<feature type="binding site" evidence="4">
    <location>
        <begin position="59"/>
        <end position="61"/>
    </location>
    <ligand>
        <name>substrate</name>
    </ligand>
</feature>
<evidence type="ECO:0000313" key="5">
    <source>
        <dbReference type="EMBL" id="TVM35888.1"/>
    </source>
</evidence>
<comment type="catalytic activity">
    <reaction evidence="4">
        <text>cyclic dehypoxanthinylfutalosinate = 1,4-dihydroxy-6-naphthoate + dihydroxyacetone</text>
        <dbReference type="Rhea" id="RHEA:33087"/>
        <dbReference type="ChEBI" id="CHEBI:16016"/>
        <dbReference type="ChEBI" id="CHEBI:64254"/>
        <dbReference type="ChEBI" id="CHEBI:64270"/>
        <dbReference type="EC" id="4.1.99.29"/>
    </reaction>
</comment>
<comment type="function">
    <text evidence="4">Catalyzes the conversion of cyclic dehypoxanthine futalosine (cyclic DHFL) into 1,4-dihydroxy-6-naphthoate, a step in the biosynthesis of menaquinone (MK, vitamin K2).</text>
</comment>
<keyword evidence="3 4" id="KW-0456">Lyase</keyword>
<dbReference type="HAMAP" id="MF_00996">
    <property type="entry name" value="MqnD"/>
    <property type="match status" value="1"/>
</dbReference>
<dbReference type="AlphaFoldDB" id="A0A6P1ZNL2"/>
<comment type="caution">
    <text evidence="5">The sequence shown here is derived from an EMBL/GenBank/DDBJ whole genome shotgun (WGS) entry which is preliminary data.</text>
</comment>
<proteinExistence type="inferred from homology"/>
<organism evidence="5 6">
    <name type="scientific">Oceanidesulfovibrio marinus</name>
    <dbReference type="NCBI Taxonomy" id="370038"/>
    <lineage>
        <taxon>Bacteria</taxon>
        <taxon>Pseudomonadati</taxon>
        <taxon>Thermodesulfobacteriota</taxon>
        <taxon>Desulfovibrionia</taxon>
        <taxon>Desulfovibrionales</taxon>
        <taxon>Desulfovibrionaceae</taxon>
        <taxon>Oceanidesulfovibrio</taxon>
    </lineage>
</organism>
<evidence type="ECO:0000256" key="2">
    <source>
        <dbReference type="ARBA" id="ARBA00022428"/>
    </source>
</evidence>
<keyword evidence="2 4" id="KW-0474">Menaquinone biosynthesis</keyword>
<evidence type="ECO:0000256" key="1">
    <source>
        <dbReference type="ARBA" id="ARBA00004863"/>
    </source>
</evidence>
<sequence>MKLRLGISPCPNDTFIFHGLLHPEAQPEMTPPPYTFDTTYADVEELNRMALASEPDVCKVSAHAAAFMLDEYVVLRCGGALGYGCGPLLLAQQNVSIEDIWAGPIAIPGCMTTAALLLELCGRSKGLGPSTEANRPVMLYSEIMGAVERGEVPAGVIIHEGRFTFQEHGLTRVQDLGAWWEEAKGLPIPLGVIVMRRILGREAHVAMEQALRKSLAAGLAHPERASEFIAGYAQELDPRVIGQHVQTFVNNFSMALGSEGEACVRTFLNGARDVQDRAPVTAIFPE</sequence>
<evidence type="ECO:0000256" key="4">
    <source>
        <dbReference type="HAMAP-Rule" id="MF_00996"/>
    </source>
</evidence>
<feature type="active site" description="Proton acceptor" evidence="4">
    <location>
        <position position="159"/>
    </location>
</feature>
<comment type="similarity">
    <text evidence="4">Belongs to the MqnA/MqnD family. MqnD subfamily.</text>
</comment>
<dbReference type="OrthoDB" id="9809439at2"/>
<dbReference type="GO" id="GO:0016830">
    <property type="term" value="F:carbon-carbon lyase activity"/>
    <property type="evidence" value="ECO:0007669"/>
    <property type="project" value="UniProtKB-UniRule"/>
</dbReference>
<name>A0A6P1ZNL2_9BACT</name>
<dbReference type="CDD" id="cd13635">
    <property type="entry name" value="PBP2_Ttha1568_Mqnd"/>
    <property type="match status" value="1"/>
</dbReference>
<reference evidence="5 6" key="1">
    <citation type="submission" date="2018-06" db="EMBL/GenBank/DDBJ databases">
        <title>Complete genome of Desulfovibrio marinus P48SEP.</title>
        <authorList>
            <person name="Crispim J.S."/>
            <person name="Vidigal P.M.P."/>
            <person name="Silva L.C.F."/>
            <person name="Araujo L.C."/>
            <person name="Laguardia C.N."/>
            <person name="Dias R.S."/>
            <person name="Sousa M.P."/>
            <person name="Paula S.O."/>
            <person name="Silva C."/>
        </authorList>
    </citation>
    <scope>NUCLEOTIDE SEQUENCE [LARGE SCALE GENOMIC DNA]</scope>
    <source>
        <strain evidence="5 6">P48SEP</strain>
    </source>
</reference>
<protein>
    <recommendedName>
        <fullName evidence="4">1,4-dihydroxy-6-naphtoate synthase</fullName>
        <ecNumber evidence="4">4.1.99.29</ecNumber>
    </recommendedName>
    <alternativeName>
        <fullName evidence="4">Menaquinone biosynthetic enzyme MqnD</fullName>
    </alternativeName>
</protein>
<evidence type="ECO:0000256" key="3">
    <source>
        <dbReference type="ARBA" id="ARBA00023239"/>
    </source>
</evidence>
<accession>A0A6P1ZNL2</accession>
<dbReference type="GO" id="GO:0009234">
    <property type="term" value="P:menaquinone biosynthetic process"/>
    <property type="evidence" value="ECO:0007669"/>
    <property type="project" value="UniProtKB-UniRule"/>
</dbReference>
<dbReference type="SUPFAM" id="SSF53850">
    <property type="entry name" value="Periplasmic binding protein-like II"/>
    <property type="match status" value="1"/>
</dbReference>
<feature type="binding site" evidence="4">
    <location>
        <begin position="113"/>
        <end position="114"/>
    </location>
    <ligand>
        <name>substrate</name>
    </ligand>
</feature>
<dbReference type="EC" id="4.1.99.29" evidence="4"/>
<dbReference type="EMBL" id="QMIF01000002">
    <property type="protein sequence ID" value="TVM35888.1"/>
    <property type="molecule type" value="Genomic_DNA"/>
</dbReference>
<dbReference type="InterPro" id="IPR003773">
    <property type="entry name" value="Menaquinone_biosynth"/>
</dbReference>
<gene>
    <name evidence="4" type="primary">mqnD</name>
    <name evidence="5" type="ORF">DQK91_04325</name>
</gene>
<evidence type="ECO:0000313" key="6">
    <source>
        <dbReference type="Proteomes" id="UP000434052"/>
    </source>
</evidence>
<dbReference type="PANTHER" id="PTHR37167:SF1">
    <property type="entry name" value="1,4-DIHYDROXY-6-NAPHTOATE SYNTHASE"/>
    <property type="match status" value="1"/>
</dbReference>
<dbReference type="PANTHER" id="PTHR37167">
    <property type="entry name" value="1,4-DIHYDROXY-6-NAPHTOATE SYNTHASE"/>
    <property type="match status" value="1"/>
</dbReference>
<dbReference type="RefSeq" id="WP_144234223.1">
    <property type="nucleotide sequence ID" value="NZ_QMIF01000002.1"/>
</dbReference>
<comment type="pathway">
    <text evidence="1 4">Quinol/quinone metabolism; menaquinone biosynthesis.</text>
</comment>
<dbReference type="InterPro" id="IPR030869">
    <property type="entry name" value="MqnD"/>
</dbReference>
<dbReference type="UniPathway" id="UPA00079"/>
<dbReference type="Proteomes" id="UP000434052">
    <property type="component" value="Unassembled WGS sequence"/>
</dbReference>